<dbReference type="RefSeq" id="WP_173099189.1">
    <property type="nucleotide sequence ID" value="NZ_CP053892.1"/>
</dbReference>
<keyword evidence="3" id="KW-1185">Reference proteome</keyword>
<dbReference type="Proteomes" id="UP000501240">
    <property type="component" value="Chromosome"/>
</dbReference>
<name>A0A7D4A100_ACTVE</name>
<sequence>MARAEITPPDTGPDQAPDAPSARRPPRAAVPLLAAAGCAAVLAVAGARLAAEMTRGPTGAERSAAVTAEIGQRYRSWPAGRIFPAALRYSLDEGSAEAARRVGIGTDTRCSTAVDTKLSGTLTSRGCRAALRATYLDQAQGLAVTIGVIAFRDAASAHAVVAWFPPDAPSPGLRALPFPGTVAARFADAARQASAAAQRGPYVVAATAGYADGRPTLRAARQLPDLAELAPQLVDGVLRPLTAPARIRCGAPEWSC</sequence>
<proteinExistence type="predicted"/>
<gene>
    <name evidence="2" type="ORF">ACTIVE_7258</name>
</gene>
<accession>A0A7D4A100</accession>
<feature type="compositionally biased region" description="Low complexity" evidence="1">
    <location>
        <begin position="16"/>
        <end position="26"/>
    </location>
</feature>
<evidence type="ECO:0000313" key="2">
    <source>
        <dbReference type="EMBL" id="QKG25606.1"/>
    </source>
</evidence>
<protein>
    <submittedName>
        <fullName evidence="2">Uncharacterized protein</fullName>
    </submittedName>
</protein>
<reference evidence="2 3" key="1">
    <citation type="submission" date="2020-05" db="EMBL/GenBank/DDBJ databases">
        <title>Actinomadura verrucosospora NRRL-B18236 (PFL_A860) Genome sequencing and assembly.</title>
        <authorList>
            <person name="Samborskyy M."/>
        </authorList>
    </citation>
    <scope>NUCLEOTIDE SEQUENCE [LARGE SCALE GENOMIC DNA]</scope>
    <source>
        <strain evidence="2 3">NRRL:B18236</strain>
    </source>
</reference>
<dbReference type="AlphaFoldDB" id="A0A7D4A100"/>
<feature type="region of interest" description="Disordered" evidence="1">
    <location>
        <begin position="1"/>
        <end position="26"/>
    </location>
</feature>
<dbReference type="EMBL" id="CP053892">
    <property type="protein sequence ID" value="QKG25606.1"/>
    <property type="molecule type" value="Genomic_DNA"/>
</dbReference>
<evidence type="ECO:0000313" key="3">
    <source>
        <dbReference type="Proteomes" id="UP000501240"/>
    </source>
</evidence>
<evidence type="ECO:0000256" key="1">
    <source>
        <dbReference type="SAM" id="MobiDB-lite"/>
    </source>
</evidence>
<organism evidence="2 3">
    <name type="scientific">Actinomadura verrucosospora</name>
    <dbReference type="NCBI Taxonomy" id="46165"/>
    <lineage>
        <taxon>Bacteria</taxon>
        <taxon>Bacillati</taxon>
        <taxon>Actinomycetota</taxon>
        <taxon>Actinomycetes</taxon>
        <taxon>Streptosporangiales</taxon>
        <taxon>Thermomonosporaceae</taxon>
        <taxon>Actinomadura</taxon>
    </lineage>
</organism>